<dbReference type="Gene3D" id="2.30.110.10">
    <property type="entry name" value="Electron Transport, Fmn-binding Protein, Chain A"/>
    <property type="match status" value="1"/>
</dbReference>
<dbReference type="PANTHER" id="PTHR34071">
    <property type="entry name" value="5-NITROIMIDAZOLE ANTIBIOTICS RESISTANCE PROTEIN, NIMA-FAMILY-RELATED PROTEIN-RELATED"/>
    <property type="match status" value="1"/>
</dbReference>
<name>A0ABU9BGT5_9BURK</name>
<dbReference type="InterPro" id="IPR024747">
    <property type="entry name" value="Pyridox_Oxase-rel"/>
</dbReference>
<reference evidence="1 2" key="1">
    <citation type="submission" date="2024-04" db="EMBL/GenBank/DDBJ databases">
        <title>Novel species of the genus Ideonella isolated from streams.</title>
        <authorList>
            <person name="Lu H."/>
        </authorList>
    </citation>
    <scope>NUCLEOTIDE SEQUENCE [LARGE SCALE GENOMIC DNA]</scope>
    <source>
        <strain evidence="1 2">BYS139W</strain>
    </source>
</reference>
<dbReference type="InterPro" id="IPR012349">
    <property type="entry name" value="Split_barrel_FMN-bd"/>
</dbReference>
<protein>
    <submittedName>
        <fullName evidence="1">Pyridoxamine 5'-phosphate oxidase family protein</fullName>
    </submittedName>
</protein>
<gene>
    <name evidence="1" type="ORF">AACH11_23995</name>
</gene>
<dbReference type="EMBL" id="JBBUTF010000037">
    <property type="protein sequence ID" value="MEK8029031.1"/>
    <property type="molecule type" value="Genomic_DNA"/>
</dbReference>
<dbReference type="SUPFAM" id="SSF50475">
    <property type="entry name" value="FMN-binding split barrel"/>
    <property type="match status" value="1"/>
</dbReference>
<dbReference type="Pfam" id="PF12900">
    <property type="entry name" value="Pyridox_ox_2"/>
    <property type="match status" value="1"/>
</dbReference>
<comment type="caution">
    <text evidence="1">The sequence shown here is derived from an EMBL/GenBank/DDBJ whole genome shotgun (WGS) entry which is preliminary data.</text>
</comment>
<evidence type="ECO:0000313" key="1">
    <source>
        <dbReference type="EMBL" id="MEK8029031.1"/>
    </source>
</evidence>
<proteinExistence type="predicted"/>
<sequence>MPTAPDAAAYPVDALNRVKRCNDRAAYDHATVHALLDGGMLCHVAWVLDGQPLCTPTFYWRDGHTLYWHGSSASRMLRQLAQGQPACLTVTQLDSLVLARSAYNHSADYRSVMCFGQARLLEDPQAKAQALVAMVERLFPGRDATLRPPTAQEIKATAVIAMDIERASAKLRDAGVVDDEADHALPIWAERLPVHTVLGEPEPCSRLAEGLRRPADLAGWRPGRALEEALREAQPQA</sequence>
<dbReference type="RefSeq" id="WP_341376819.1">
    <property type="nucleotide sequence ID" value="NZ_JBBUTF010000037.1"/>
</dbReference>
<dbReference type="PANTHER" id="PTHR34071:SF2">
    <property type="entry name" value="FLAVIN-NUCLEOTIDE-BINDING PROTEIN"/>
    <property type="match status" value="1"/>
</dbReference>
<evidence type="ECO:0000313" key="2">
    <source>
        <dbReference type="Proteomes" id="UP001368500"/>
    </source>
</evidence>
<dbReference type="Proteomes" id="UP001368500">
    <property type="component" value="Unassembled WGS sequence"/>
</dbReference>
<organism evidence="1 2">
    <name type="scientific">Pseudaquabacterium rugosum</name>
    <dbReference type="NCBI Taxonomy" id="2984194"/>
    <lineage>
        <taxon>Bacteria</taxon>
        <taxon>Pseudomonadati</taxon>
        <taxon>Pseudomonadota</taxon>
        <taxon>Betaproteobacteria</taxon>
        <taxon>Burkholderiales</taxon>
        <taxon>Sphaerotilaceae</taxon>
        <taxon>Pseudaquabacterium</taxon>
    </lineage>
</organism>
<accession>A0ABU9BGT5</accession>
<keyword evidence="2" id="KW-1185">Reference proteome</keyword>